<dbReference type="RefSeq" id="WP_048500597.1">
    <property type="nucleotide sequence ID" value="NZ_LFNG01000026.1"/>
</dbReference>
<dbReference type="AlphaFoldDB" id="A0A0J7IVA4"/>
<dbReference type="STRING" id="1304281.ACM44_13590"/>
<dbReference type="PATRIC" id="fig|1304281.5.peg.2936"/>
<proteinExistence type="predicted"/>
<accession>A0A0J7IVA4</accession>
<dbReference type="Proteomes" id="UP000035900">
    <property type="component" value="Unassembled WGS sequence"/>
</dbReference>
<dbReference type="EMBL" id="LFNG01000026">
    <property type="protein sequence ID" value="KMQ70198.1"/>
    <property type="molecule type" value="Genomic_DNA"/>
</dbReference>
<dbReference type="Gene3D" id="2.40.128.110">
    <property type="entry name" value="Lipid/polyisoprenoid-binding, YceI-like"/>
    <property type="match status" value="1"/>
</dbReference>
<reference evidence="1 2" key="1">
    <citation type="journal article" date="2004" name="Int. J. Syst. Evol. Microbiol.">
        <title>Kaistella koreensis gen. nov., sp. nov., a novel member of the Chryseobacterium-Bergeyella-Riemerella branch.</title>
        <authorList>
            <person name="Kim M.K."/>
            <person name="Im W.T."/>
            <person name="Shin Y.K."/>
            <person name="Lim J.H."/>
            <person name="Kim S.H."/>
            <person name="Lee B.C."/>
            <person name="Park M.Y."/>
            <person name="Lee K.Y."/>
            <person name="Lee S.T."/>
        </authorList>
    </citation>
    <scope>NUCLEOTIDE SEQUENCE [LARGE SCALE GENOMIC DNA]</scope>
    <source>
        <strain evidence="1 2">CCUG 49689</strain>
    </source>
</reference>
<protein>
    <recommendedName>
        <fullName evidence="3">Lipid/polyisoprenoid-binding YceI-like domain-containing protein</fullName>
    </recommendedName>
</protein>
<dbReference type="SUPFAM" id="SSF101874">
    <property type="entry name" value="YceI-like"/>
    <property type="match status" value="1"/>
</dbReference>
<dbReference type="InterPro" id="IPR036761">
    <property type="entry name" value="TTHA0802/YceI-like_sf"/>
</dbReference>
<evidence type="ECO:0000313" key="1">
    <source>
        <dbReference type="EMBL" id="KMQ70198.1"/>
    </source>
</evidence>
<evidence type="ECO:0000313" key="2">
    <source>
        <dbReference type="Proteomes" id="UP000035900"/>
    </source>
</evidence>
<dbReference type="OrthoDB" id="116832at2"/>
<sequence>MKHKIFTVFCIILAEIAFSQKYMTKSGTVHFEANVPLFEDVDAKHGTTVAVMNSDSGDIAVISTVKDFRFKVALMEEHFNENYAESAKYPKTTFTGKIANFNKEDLSATPKNYTISGVHNFHGVDRNVSSVASIFMKDGRIFISGNFIARPADYQVKIPKMVMKKIAEKVNVDYHFELAKQ</sequence>
<gene>
    <name evidence="1" type="ORF">ACM44_13590</name>
</gene>
<keyword evidence="2" id="KW-1185">Reference proteome</keyword>
<organism evidence="1 2">
    <name type="scientific">Chryseobacterium koreense CCUG 49689</name>
    <dbReference type="NCBI Taxonomy" id="1304281"/>
    <lineage>
        <taxon>Bacteria</taxon>
        <taxon>Pseudomonadati</taxon>
        <taxon>Bacteroidota</taxon>
        <taxon>Flavobacteriia</taxon>
        <taxon>Flavobacteriales</taxon>
        <taxon>Weeksellaceae</taxon>
        <taxon>Chryseobacterium group</taxon>
        <taxon>Chryseobacterium</taxon>
    </lineage>
</organism>
<evidence type="ECO:0008006" key="3">
    <source>
        <dbReference type="Google" id="ProtNLM"/>
    </source>
</evidence>
<name>A0A0J7IVA4_9FLAO</name>
<comment type="caution">
    <text evidence="1">The sequence shown here is derived from an EMBL/GenBank/DDBJ whole genome shotgun (WGS) entry which is preliminary data.</text>
</comment>